<evidence type="ECO:0000313" key="5">
    <source>
        <dbReference type="Proteomes" id="UP001157167"/>
    </source>
</evidence>
<dbReference type="PROSITE" id="PS00893">
    <property type="entry name" value="NUDIX_BOX"/>
    <property type="match status" value="1"/>
</dbReference>
<name>A0ABQ6FFW0_9RHOO</name>
<dbReference type="PANTHER" id="PTHR21340:SF0">
    <property type="entry name" value="BIS(5'-NUCLEOSYL)-TETRAPHOSPHATASE [ASYMMETRICAL]"/>
    <property type="match status" value="1"/>
</dbReference>
<dbReference type="InterPro" id="IPR020084">
    <property type="entry name" value="NUDIX_hydrolase_CS"/>
</dbReference>
<evidence type="ECO:0000256" key="1">
    <source>
        <dbReference type="ARBA" id="ARBA00001946"/>
    </source>
</evidence>
<gene>
    <name evidence="4" type="ORF">GCM10007933_36590</name>
</gene>
<accession>A0ABQ6FFW0</accession>
<dbReference type="InterPro" id="IPR000086">
    <property type="entry name" value="NUDIX_hydrolase_dom"/>
</dbReference>
<evidence type="ECO:0000259" key="3">
    <source>
        <dbReference type="PROSITE" id="PS51462"/>
    </source>
</evidence>
<keyword evidence="2 4" id="KW-0378">Hydrolase</keyword>
<dbReference type="PANTHER" id="PTHR21340">
    <property type="entry name" value="DIADENOSINE 5,5-P1,P4-TETRAPHOSPHATE PYROPHOSPHOHYDROLASE MUTT"/>
    <property type="match status" value="1"/>
</dbReference>
<dbReference type="GO" id="GO:0016787">
    <property type="term" value="F:hydrolase activity"/>
    <property type="evidence" value="ECO:0007669"/>
    <property type="project" value="UniProtKB-KW"/>
</dbReference>
<feature type="domain" description="Nudix hydrolase" evidence="3">
    <location>
        <begin position="14"/>
        <end position="152"/>
    </location>
</feature>
<organism evidence="4 5">
    <name type="scientific">Zoogloea oryzae</name>
    <dbReference type="NCBI Taxonomy" id="310767"/>
    <lineage>
        <taxon>Bacteria</taxon>
        <taxon>Pseudomonadati</taxon>
        <taxon>Pseudomonadota</taxon>
        <taxon>Betaproteobacteria</taxon>
        <taxon>Rhodocyclales</taxon>
        <taxon>Zoogloeaceae</taxon>
        <taxon>Zoogloea</taxon>
    </lineage>
</organism>
<dbReference type="InterPro" id="IPR015797">
    <property type="entry name" value="NUDIX_hydrolase-like_dom_sf"/>
</dbReference>
<keyword evidence="5" id="KW-1185">Reference proteome</keyword>
<comment type="cofactor">
    <cofactor evidence="1">
        <name>Mg(2+)</name>
        <dbReference type="ChEBI" id="CHEBI:18420"/>
    </cofactor>
</comment>
<dbReference type="Gene3D" id="3.90.79.10">
    <property type="entry name" value="Nucleoside Triphosphate Pyrophosphohydrolase"/>
    <property type="match status" value="1"/>
</dbReference>
<evidence type="ECO:0000313" key="4">
    <source>
        <dbReference type="EMBL" id="GLT24186.1"/>
    </source>
</evidence>
<reference evidence="5" key="1">
    <citation type="journal article" date="2019" name="Int. J. Syst. Evol. Microbiol.">
        <title>The Global Catalogue of Microorganisms (GCM) 10K type strain sequencing project: providing services to taxonomists for standard genome sequencing and annotation.</title>
        <authorList>
            <consortium name="The Broad Institute Genomics Platform"/>
            <consortium name="The Broad Institute Genome Sequencing Center for Infectious Disease"/>
            <person name="Wu L."/>
            <person name="Ma J."/>
        </authorList>
    </citation>
    <scope>NUCLEOTIDE SEQUENCE [LARGE SCALE GENOMIC DNA]</scope>
    <source>
        <strain evidence="5">NBRC 102407</strain>
    </source>
</reference>
<sequence>MGACFHCDALPMSSTLLSCGLLVINERGELLVGHSTGSTHWDLPKGLIDPGETPLGCALREAQEEFGLAFAPGRLVDLGRHAYYRGKDLHLFAVGTDSAATRPEACVCVSFFDDERTGRRLPEIDAFAWADDEVLGLRLAASMRRLLLGKGVLAEARGRIVAL</sequence>
<dbReference type="Pfam" id="PF00293">
    <property type="entry name" value="NUDIX"/>
    <property type="match status" value="1"/>
</dbReference>
<protein>
    <submittedName>
        <fullName evidence="4">NUDIX hydrolase</fullName>
    </submittedName>
</protein>
<dbReference type="SUPFAM" id="SSF55811">
    <property type="entry name" value="Nudix"/>
    <property type="match status" value="1"/>
</dbReference>
<dbReference type="EMBL" id="BSPX01000076">
    <property type="protein sequence ID" value="GLT24186.1"/>
    <property type="molecule type" value="Genomic_DNA"/>
</dbReference>
<proteinExistence type="predicted"/>
<dbReference type="PROSITE" id="PS51462">
    <property type="entry name" value="NUDIX"/>
    <property type="match status" value="1"/>
</dbReference>
<evidence type="ECO:0000256" key="2">
    <source>
        <dbReference type="ARBA" id="ARBA00022801"/>
    </source>
</evidence>
<comment type="caution">
    <text evidence="4">The sequence shown here is derived from an EMBL/GenBank/DDBJ whole genome shotgun (WGS) entry which is preliminary data.</text>
</comment>
<dbReference type="InterPro" id="IPR051325">
    <property type="entry name" value="Nudix_hydrolase_domain"/>
</dbReference>
<dbReference type="Proteomes" id="UP001157167">
    <property type="component" value="Unassembled WGS sequence"/>
</dbReference>